<dbReference type="RefSeq" id="WP_244728290.1">
    <property type="nucleotide sequence ID" value="NZ_CP095045.1"/>
</dbReference>
<evidence type="ECO:0000256" key="2">
    <source>
        <dbReference type="RuleBase" id="RU000461"/>
    </source>
</evidence>
<dbReference type="PROSITE" id="PS00086">
    <property type="entry name" value="CYTOCHROME_P450"/>
    <property type="match status" value="1"/>
</dbReference>
<dbReference type="InterPro" id="IPR001128">
    <property type="entry name" value="Cyt_P450"/>
</dbReference>
<accession>A0ABY4FMN1</accession>
<keyword evidence="4" id="KW-1185">Reference proteome</keyword>
<dbReference type="Pfam" id="PF00067">
    <property type="entry name" value="p450"/>
    <property type="match status" value="1"/>
</dbReference>
<organism evidence="3 4">
    <name type="scientific">Leucobacter allii</name>
    <dbReference type="NCBI Taxonomy" id="2932247"/>
    <lineage>
        <taxon>Bacteria</taxon>
        <taxon>Bacillati</taxon>
        <taxon>Actinomycetota</taxon>
        <taxon>Actinomycetes</taxon>
        <taxon>Micrococcales</taxon>
        <taxon>Microbacteriaceae</taxon>
        <taxon>Leucobacter</taxon>
    </lineage>
</organism>
<keyword evidence="2" id="KW-0408">Iron</keyword>
<keyword evidence="2" id="KW-0560">Oxidoreductase</keyword>
<dbReference type="PRINTS" id="PR00385">
    <property type="entry name" value="P450"/>
</dbReference>
<dbReference type="EMBL" id="CP095045">
    <property type="protein sequence ID" value="UOQ57529.1"/>
    <property type="molecule type" value="Genomic_DNA"/>
</dbReference>
<dbReference type="PANTHER" id="PTHR46696:SF4">
    <property type="entry name" value="BIOTIN BIOSYNTHESIS CYTOCHROME P450"/>
    <property type="match status" value="1"/>
</dbReference>
<dbReference type="PANTHER" id="PTHR46696">
    <property type="entry name" value="P450, PUTATIVE (EUROFUNG)-RELATED"/>
    <property type="match status" value="1"/>
</dbReference>
<evidence type="ECO:0000313" key="3">
    <source>
        <dbReference type="EMBL" id="UOQ57529.1"/>
    </source>
</evidence>
<name>A0ABY4FMN1_9MICO</name>
<keyword evidence="2" id="KW-0479">Metal-binding</keyword>
<evidence type="ECO:0000313" key="4">
    <source>
        <dbReference type="Proteomes" id="UP000831786"/>
    </source>
</evidence>
<dbReference type="SUPFAM" id="SSF48264">
    <property type="entry name" value="Cytochrome P450"/>
    <property type="match status" value="1"/>
</dbReference>
<reference evidence="3 4" key="1">
    <citation type="submission" date="2022-04" db="EMBL/GenBank/DDBJ databases">
        <title>Leucobacter sp. isolated from rhizosphere of garlic.</title>
        <authorList>
            <person name="Won M."/>
            <person name="Lee C.-M."/>
            <person name="Woen H.-Y."/>
            <person name="Kwon S.-W."/>
        </authorList>
    </citation>
    <scope>NUCLEOTIDE SEQUENCE [LARGE SCALE GENOMIC DNA]</scope>
    <source>
        <strain evidence="3 4">H21R-40</strain>
    </source>
</reference>
<protein>
    <submittedName>
        <fullName evidence="3">Cytochrome P450</fullName>
    </submittedName>
</protein>
<keyword evidence="2" id="KW-0349">Heme</keyword>
<keyword evidence="2" id="KW-0503">Monooxygenase</keyword>
<proteinExistence type="inferred from homology"/>
<sequence length="420" mass="46648">MTIPADIDAKLVDPAFFAGTEFHAVLKALREEDPVHWTDAPGYSRGFWSLTRYEDCLRLLQEPENFSSAAGTHIPPNGRELTEEERYKMGFDVNLVTSDPPEHQERRAPFNPHFSVPAVNKFHEDCDAIIDGILDDIAEKGTAEGVTEISALLPVRLFLNLMAVPEEDWEMVRNITLRMLHPDDPHWGDPHASDHNALIADAMGDLNEYMASHVLSRRGKEGSDFATLIANKDYRGTLLPERDAGVMGFTVVAGGLETTRNAAAIAIMELARRPEQAALLQDPKIAKSAVEEIIRWVTPSKNRLRVATKDLEIGGKQIKKGDWVVGWIVSANRDESVFGPTATEFDITRSPNPHLGFGDGEHICLGRNVARLELRMLIQKLFERFPDLHLSSAPEWVHSTNTSGLTSLPLAFEPRVAVGV</sequence>
<dbReference type="InterPro" id="IPR036396">
    <property type="entry name" value="Cyt_P450_sf"/>
</dbReference>
<dbReference type="InterPro" id="IPR017972">
    <property type="entry name" value="Cyt_P450_CS"/>
</dbReference>
<comment type="similarity">
    <text evidence="1 2">Belongs to the cytochrome P450 family.</text>
</comment>
<gene>
    <name evidence="3" type="ORF">MUN78_01390</name>
</gene>
<evidence type="ECO:0000256" key="1">
    <source>
        <dbReference type="ARBA" id="ARBA00010617"/>
    </source>
</evidence>
<dbReference type="Gene3D" id="1.10.630.10">
    <property type="entry name" value="Cytochrome P450"/>
    <property type="match status" value="1"/>
</dbReference>
<dbReference type="InterPro" id="IPR002397">
    <property type="entry name" value="Cyt_P450_B"/>
</dbReference>
<dbReference type="PRINTS" id="PR00359">
    <property type="entry name" value="BP450"/>
</dbReference>
<dbReference type="Proteomes" id="UP000831786">
    <property type="component" value="Chromosome"/>
</dbReference>